<dbReference type="Gene3D" id="3.90.280.10">
    <property type="entry name" value="PEBP-like"/>
    <property type="match status" value="1"/>
</dbReference>
<dbReference type="Pfam" id="PF01161">
    <property type="entry name" value="PBP"/>
    <property type="match status" value="1"/>
</dbReference>
<dbReference type="SUPFAM" id="SSF49777">
    <property type="entry name" value="PEBP-like"/>
    <property type="match status" value="1"/>
</dbReference>
<dbReference type="GO" id="GO:0004860">
    <property type="term" value="F:protein kinase inhibitor activity"/>
    <property type="evidence" value="ECO:0007669"/>
    <property type="project" value="UniProtKB-KW"/>
</dbReference>
<name>A0ABP8Z8J8_9ACTN</name>
<comment type="caution">
    <text evidence="2">The sequence shown here is derived from an EMBL/GenBank/DDBJ whole genome shotgun (WGS) entry which is preliminary data.</text>
</comment>
<accession>A0ABP8Z8J8</accession>
<dbReference type="EMBL" id="BAABIE010000008">
    <property type="protein sequence ID" value="GAA4749660.1"/>
    <property type="molecule type" value="Genomic_DNA"/>
</dbReference>
<reference evidence="3" key="1">
    <citation type="journal article" date="2019" name="Int. J. Syst. Evol. Microbiol.">
        <title>The Global Catalogue of Microorganisms (GCM) 10K type strain sequencing project: providing services to taxonomists for standard genome sequencing and annotation.</title>
        <authorList>
            <consortium name="The Broad Institute Genomics Platform"/>
            <consortium name="The Broad Institute Genome Sequencing Center for Infectious Disease"/>
            <person name="Wu L."/>
            <person name="Ma J."/>
        </authorList>
    </citation>
    <scope>NUCLEOTIDE SEQUENCE [LARGE SCALE GENOMIC DNA]</scope>
    <source>
        <strain evidence="3">JCM 18077</strain>
    </source>
</reference>
<proteinExistence type="inferred from homology"/>
<dbReference type="RefSeq" id="WP_345313389.1">
    <property type="nucleotide sequence ID" value="NZ_BAABIE010000008.1"/>
</dbReference>
<evidence type="ECO:0000256" key="1">
    <source>
        <dbReference type="ARBA" id="ARBA00007120"/>
    </source>
</evidence>
<dbReference type="InterPro" id="IPR008914">
    <property type="entry name" value="PEBP"/>
</dbReference>
<evidence type="ECO:0000313" key="3">
    <source>
        <dbReference type="Proteomes" id="UP001500822"/>
    </source>
</evidence>
<dbReference type="Proteomes" id="UP001500822">
    <property type="component" value="Unassembled WGS sequence"/>
</dbReference>
<dbReference type="PANTHER" id="PTHR30289:SF1">
    <property type="entry name" value="PEBP (PHOSPHATIDYLETHANOLAMINE-BINDING PROTEIN) FAMILY PROTEIN"/>
    <property type="match status" value="1"/>
</dbReference>
<keyword evidence="3" id="KW-1185">Reference proteome</keyword>
<gene>
    <name evidence="2" type="ORF">GCM10023217_19990</name>
</gene>
<keyword evidence="2" id="KW-0649">Protein kinase inhibitor</keyword>
<comment type="similarity">
    <text evidence="1">Belongs to the UPF0098 family.</text>
</comment>
<dbReference type="InterPro" id="IPR005247">
    <property type="entry name" value="YbhB_YbcL/LppC-like"/>
</dbReference>
<sequence length="190" mass="19495">MPAFNPSAFNPSAFNPYEALPPLPEITVTSETFADGQSLPLPQASAIFGAGGEDVSPQLSWSGFPADTKSFVVTCFDPDAPTASGFWHWAVADIPASVTSLPVGAGAPGADSLPDQAVTLRNDAGLAQFVGAGPPPGHGPHRYFFVVHAVGVESLELPDGASPAFLGFNLFSQAIARGGLVGIFEQAGDE</sequence>
<protein>
    <submittedName>
        <fullName evidence="2">YbhB/YbcL family Raf kinase inhibitor-like protein</fullName>
    </submittedName>
</protein>
<dbReference type="CDD" id="cd00865">
    <property type="entry name" value="PEBP_bact_arch"/>
    <property type="match status" value="1"/>
</dbReference>
<organism evidence="2 3">
    <name type="scientific">Gordonia alkaliphila</name>
    <dbReference type="NCBI Taxonomy" id="1053547"/>
    <lineage>
        <taxon>Bacteria</taxon>
        <taxon>Bacillati</taxon>
        <taxon>Actinomycetota</taxon>
        <taxon>Actinomycetes</taxon>
        <taxon>Mycobacteriales</taxon>
        <taxon>Gordoniaceae</taxon>
        <taxon>Gordonia</taxon>
    </lineage>
</organism>
<dbReference type="NCBIfam" id="TIGR00481">
    <property type="entry name" value="YbhB/YbcL family Raf kinase inhibitor-like protein"/>
    <property type="match status" value="1"/>
</dbReference>
<dbReference type="InterPro" id="IPR036610">
    <property type="entry name" value="PEBP-like_sf"/>
</dbReference>
<dbReference type="PANTHER" id="PTHR30289">
    <property type="entry name" value="UNCHARACTERIZED PROTEIN YBCL-RELATED"/>
    <property type="match status" value="1"/>
</dbReference>
<evidence type="ECO:0000313" key="2">
    <source>
        <dbReference type="EMBL" id="GAA4749660.1"/>
    </source>
</evidence>